<dbReference type="InterPro" id="IPR000953">
    <property type="entry name" value="Chromo/chromo_shadow_dom"/>
</dbReference>
<dbReference type="Gene3D" id="2.40.50.40">
    <property type="match status" value="1"/>
</dbReference>
<accession>A0ABQ8Q306</accession>
<gene>
    <name evidence="2" type="ORF">F5050DRAFT_1550639</name>
</gene>
<dbReference type="InterPro" id="IPR023780">
    <property type="entry name" value="Chromo_domain"/>
</dbReference>
<organism evidence="2 3">
    <name type="scientific">Lentinula boryana</name>
    <dbReference type="NCBI Taxonomy" id="40481"/>
    <lineage>
        <taxon>Eukaryota</taxon>
        <taxon>Fungi</taxon>
        <taxon>Dikarya</taxon>
        <taxon>Basidiomycota</taxon>
        <taxon>Agaricomycotina</taxon>
        <taxon>Agaricomycetes</taxon>
        <taxon>Agaricomycetidae</taxon>
        <taxon>Agaricales</taxon>
        <taxon>Marasmiineae</taxon>
        <taxon>Omphalotaceae</taxon>
        <taxon>Lentinula</taxon>
    </lineage>
</organism>
<dbReference type="Proteomes" id="UP001163828">
    <property type="component" value="Unassembled WGS sequence"/>
</dbReference>
<evidence type="ECO:0000259" key="1">
    <source>
        <dbReference type="PROSITE" id="PS50013"/>
    </source>
</evidence>
<keyword evidence="3" id="KW-1185">Reference proteome</keyword>
<feature type="non-terminal residue" evidence="2">
    <location>
        <position position="52"/>
    </location>
</feature>
<name>A0ABQ8Q306_9AGAR</name>
<comment type="caution">
    <text evidence="2">The sequence shown here is derived from an EMBL/GenBank/DDBJ whole genome shotgun (WGS) entry which is preliminary data.</text>
</comment>
<dbReference type="EMBL" id="MU790900">
    <property type="protein sequence ID" value="KAJ3992101.1"/>
    <property type="molecule type" value="Genomic_DNA"/>
</dbReference>
<dbReference type="SUPFAM" id="SSF54160">
    <property type="entry name" value="Chromo domain-like"/>
    <property type="match status" value="1"/>
</dbReference>
<proteinExistence type="predicted"/>
<dbReference type="PROSITE" id="PS50013">
    <property type="entry name" value="CHROMO_2"/>
    <property type="match status" value="1"/>
</dbReference>
<feature type="non-terminal residue" evidence="2">
    <location>
        <position position="1"/>
    </location>
</feature>
<feature type="domain" description="Chromo" evidence="1">
    <location>
        <begin position="20"/>
        <end position="52"/>
    </location>
</feature>
<protein>
    <recommendedName>
        <fullName evidence="1">Chromo domain-containing protein</fullName>
    </recommendedName>
</protein>
<evidence type="ECO:0000313" key="2">
    <source>
        <dbReference type="EMBL" id="KAJ3992101.1"/>
    </source>
</evidence>
<dbReference type="InterPro" id="IPR016197">
    <property type="entry name" value="Chromo-like_dom_sf"/>
</dbReference>
<dbReference type="Pfam" id="PF00385">
    <property type="entry name" value="Chromo"/>
    <property type="match status" value="1"/>
</dbReference>
<reference evidence="2" key="1">
    <citation type="submission" date="2022-08" db="EMBL/GenBank/DDBJ databases">
        <authorList>
            <consortium name="DOE Joint Genome Institute"/>
            <person name="Min B."/>
            <person name="Riley R."/>
            <person name="Sierra-Patev S."/>
            <person name="Naranjo-Ortiz M."/>
            <person name="Looney B."/>
            <person name="Konkel Z."/>
            <person name="Slot J.C."/>
            <person name="Sakamoto Y."/>
            <person name="Steenwyk J.L."/>
            <person name="Rokas A."/>
            <person name="Carro J."/>
            <person name="Camarero S."/>
            <person name="Ferreira P."/>
            <person name="Molpeceres G."/>
            <person name="Ruiz-Duenas F.J."/>
            <person name="Serrano A."/>
            <person name="Henrissat B."/>
            <person name="Drula E."/>
            <person name="Hughes K.W."/>
            <person name="Mata J.L."/>
            <person name="Ishikawa N.K."/>
            <person name="Vargas-Isla R."/>
            <person name="Ushijima S."/>
            <person name="Smith C.A."/>
            <person name="Ahrendt S."/>
            <person name="Andreopoulos W."/>
            <person name="He G."/>
            <person name="Labutti K."/>
            <person name="Lipzen A."/>
            <person name="Ng V."/>
            <person name="Sandor L."/>
            <person name="Barry K."/>
            <person name="Martinez A.T."/>
            <person name="Xiao Y."/>
            <person name="Gibbons J.G."/>
            <person name="Terashima K."/>
            <person name="Hibbett D.S."/>
            <person name="Grigoriev I.V."/>
        </authorList>
    </citation>
    <scope>NUCLEOTIDE SEQUENCE</scope>
    <source>
        <strain evidence="2">TFB10827</strain>
    </source>
</reference>
<evidence type="ECO:0000313" key="3">
    <source>
        <dbReference type="Proteomes" id="UP001163828"/>
    </source>
</evidence>
<sequence>FPSREHAWPAPVIVDGVEEYNIERILDSRKRGRGWQFLVRWSGQPSSEDRWL</sequence>